<organism evidence="2 3">
    <name type="scientific">Euphydryas editha</name>
    <name type="common">Edith's checkerspot</name>
    <dbReference type="NCBI Taxonomy" id="104508"/>
    <lineage>
        <taxon>Eukaryota</taxon>
        <taxon>Metazoa</taxon>
        <taxon>Ecdysozoa</taxon>
        <taxon>Arthropoda</taxon>
        <taxon>Hexapoda</taxon>
        <taxon>Insecta</taxon>
        <taxon>Pterygota</taxon>
        <taxon>Neoptera</taxon>
        <taxon>Endopterygota</taxon>
        <taxon>Lepidoptera</taxon>
        <taxon>Glossata</taxon>
        <taxon>Ditrysia</taxon>
        <taxon>Papilionoidea</taxon>
        <taxon>Nymphalidae</taxon>
        <taxon>Nymphalinae</taxon>
        <taxon>Euphydryas</taxon>
    </lineage>
</organism>
<keyword evidence="1" id="KW-1133">Transmembrane helix</keyword>
<reference evidence="2" key="1">
    <citation type="submission" date="2022-03" db="EMBL/GenBank/DDBJ databases">
        <authorList>
            <person name="Tunstrom K."/>
        </authorList>
    </citation>
    <scope>NUCLEOTIDE SEQUENCE</scope>
</reference>
<gene>
    <name evidence="2" type="ORF">EEDITHA_LOCUS16416</name>
</gene>
<keyword evidence="1" id="KW-0812">Transmembrane</keyword>
<proteinExistence type="predicted"/>
<protein>
    <submittedName>
        <fullName evidence="2">Uncharacterized protein</fullName>
    </submittedName>
</protein>
<sequence length="1317" mass="153048">MSRCDNNVLFFRVLCATLLATTITFTVILTNVFIDIDWFLSTNKPNTRFTDTAKITANEYKAIEGTETDTSDDDQSYYNEVDPFYRTKRSIESENIPLHVKDPGLKKILTNRLASLLKELDEEEVKNEEIKPETTTVDSIKNFEKMLLRNNVKNGIRKEDLLHLAMHNILLQGMIGHMDLNDVYKKVHILVNNFNNVSNDSDVRNARTLDTIVNSKEDTETRKLNQYNDEHKFFEELIKCKKLGRQIANNKQSDIQNSSKSEDIEKDSKVYIKAVIEINEGNKMRNKINLANSTENVEGLIRLMYNGKPIKVNQVKETTTPNIETKKIDREVELITDNYPNKNIEELETNLEVNDNNKQKQNLLLNKLIEEYMKTHSPKLDYLEDGAEIKNIKTKRLKRQIKIRYVDDKLKNKPKILDENTKLDDDNVYIEIETHFDGKGVKGEKKKKLVRSLIDKIEKALNSNTHKTDNIIEHIKFVKRIQDPIDANKQSLISKIPPPHDRIEHRKLDPIDKTPNTHDNVLNKVEDSWKDQIESPKFLSTSKSVNSAEMNEINIEYDTVMENGIPKRLQKPINTDIEEEENNTIVNYINNDLDNVTLFLKDIDGTGFSIGINRYVGEPPDKESMKMFNGIENLIKEYHQSYDQEISNESDIDKDYFANLMDKEAKRNERNGHKIHRRSTDKVKFQDFNRFFTDILNFKKYLETIKDSYNSTLIKPENITSITNNKNIITLLKKLKIAKIPDTMNKNLKTPQRLVSANPTNRNKRSFVVKKISSVKTKIKLNRFINTNTMANKKIFLKNKRHKRQINRIRIIAKDQKESPQNSDENIFIVSRENAYSDKATVKELGMPETVIDVNNQDHYDDMYPVENMYRINQNEQYMYSDLYDTKSSGRLMSKYPHIFFNADSGSQEEKMFTHGNVYDNSEKPYRIQPKSNYMKEQNVKMDTNPIVTSEKNIPNVEEIINAIMPPSSRAKYKLTLKITPKNVTKINTGFKEVHTSVNKSFDENGLRYFSLFNLSQISKVEKLNKTVDLKPEKRTTIKPLVNNQLKDQQRQIKTLLQLHKKRVDQQLGNLLTESKHLEKMIEANSRNNINKAMNILYDDIITTDTPSNDKMNKILASIKNLQESYNSIKNNIKTEPTTATEKLKISTDKSEILKYNEKVTNEILKRIDTNTNILKAFLQRFSDSLKPKVDVTRITTQNSGEIKINTKDWKSYNKSVFYGPNESINGTIPFIYAYQQNKGPLANMLYHGHIHTNNIQKDNKTNKPASEIKPDIIEKSNITRRKFNGSKFFMDDMENYFKLAPEPLTPAKMKNNITKV</sequence>
<name>A0AAU9UR98_EUPED</name>
<keyword evidence="1" id="KW-0472">Membrane</keyword>
<dbReference type="Proteomes" id="UP001153954">
    <property type="component" value="Unassembled WGS sequence"/>
</dbReference>
<evidence type="ECO:0000313" key="3">
    <source>
        <dbReference type="Proteomes" id="UP001153954"/>
    </source>
</evidence>
<dbReference type="EMBL" id="CAKOGL010000024">
    <property type="protein sequence ID" value="CAH2101683.1"/>
    <property type="molecule type" value="Genomic_DNA"/>
</dbReference>
<accession>A0AAU9UR98</accession>
<evidence type="ECO:0000313" key="2">
    <source>
        <dbReference type="EMBL" id="CAH2101683.1"/>
    </source>
</evidence>
<feature type="transmembrane region" description="Helical" evidence="1">
    <location>
        <begin position="9"/>
        <end position="34"/>
    </location>
</feature>
<comment type="caution">
    <text evidence="2">The sequence shown here is derived from an EMBL/GenBank/DDBJ whole genome shotgun (WGS) entry which is preliminary data.</text>
</comment>
<evidence type="ECO:0000256" key="1">
    <source>
        <dbReference type="SAM" id="Phobius"/>
    </source>
</evidence>
<keyword evidence="3" id="KW-1185">Reference proteome</keyword>